<dbReference type="SUPFAM" id="SSF89562">
    <property type="entry name" value="RraA-like"/>
    <property type="match status" value="1"/>
</dbReference>
<evidence type="ECO:0000313" key="7">
    <source>
        <dbReference type="Proteomes" id="UP000333828"/>
    </source>
</evidence>
<dbReference type="Pfam" id="PF03737">
    <property type="entry name" value="RraA-like"/>
    <property type="match status" value="1"/>
</dbReference>
<name>A0A5E4ZCB5_9BURK</name>
<sequence>MDTTSRGTSLTPLTSLTSTTPLTSQFPFARLSTVNLDFARPDPALVARVAALPVATLHEAAGKIGALPAAIKPMAPSFRVCGPALTVDAPPADNLWLHRALALASPGDVLVVRVAGHYDAGYWGEVMSTMGRARKLGGLVIDGCVRDGAILERFGFPVFARGLCIRGTGKDFDARGWIGYPVRIEDIVIAPGDVVVGDADGVVALPQGSLEAVVSHAHEREAKEADIIRRLEAGEASLDIYGWNR</sequence>
<dbReference type="GO" id="GO:0046872">
    <property type="term" value="F:metal ion binding"/>
    <property type="evidence" value="ECO:0007669"/>
    <property type="project" value="UniProtKB-KW"/>
</dbReference>
<keyword evidence="7" id="KW-1185">Reference proteome</keyword>
<dbReference type="PANTHER" id="PTHR33254">
    <property type="entry name" value="4-HYDROXY-4-METHYL-2-OXOGLUTARATE ALDOLASE 3-RELATED"/>
    <property type="match status" value="1"/>
</dbReference>
<evidence type="ECO:0000256" key="5">
    <source>
        <dbReference type="PIRSR" id="PIRSR605493-1"/>
    </source>
</evidence>
<gene>
    <name evidence="6" type="ORF">PIN31115_05361</name>
</gene>
<protein>
    <recommendedName>
        <fullName evidence="2">Putative 4-hydroxy-4-methyl-2-oxoglutarate aldolase</fullName>
    </recommendedName>
    <alternativeName>
        <fullName evidence="3">Regulator of ribonuclease activity homolog</fullName>
    </alternativeName>
    <alternativeName>
        <fullName evidence="4">RraA-like protein</fullName>
    </alternativeName>
</protein>
<dbReference type="CDD" id="cd16841">
    <property type="entry name" value="RraA_family"/>
    <property type="match status" value="1"/>
</dbReference>
<organism evidence="6 7">
    <name type="scientific">Pandoraea iniqua</name>
    <dbReference type="NCBI Taxonomy" id="2508288"/>
    <lineage>
        <taxon>Bacteria</taxon>
        <taxon>Pseudomonadati</taxon>
        <taxon>Pseudomonadota</taxon>
        <taxon>Betaproteobacteria</taxon>
        <taxon>Burkholderiales</taxon>
        <taxon>Burkholderiaceae</taxon>
        <taxon>Pandoraea</taxon>
    </lineage>
</organism>
<dbReference type="PANTHER" id="PTHR33254:SF4">
    <property type="entry name" value="4-HYDROXY-4-METHYL-2-OXOGLUTARATE ALDOLASE 3-RELATED"/>
    <property type="match status" value="1"/>
</dbReference>
<proteinExistence type="predicted"/>
<feature type="binding site" evidence="5">
    <location>
        <begin position="124"/>
        <end position="127"/>
    </location>
    <ligand>
        <name>substrate</name>
    </ligand>
</feature>
<dbReference type="Gene3D" id="3.50.30.40">
    <property type="entry name" value="Ribonuclease E inhibitor RraA/RraA-like"/>
    <property type="match status" value="1"/>
</dbReference>
<dbReference type="EMBL" id="CABPSI010000008">
    <property type="protein sequence ID" value="VVE58666.1"/>
    <property type="molecule type" value="Genomic_DNA"/>
</dbReference>
<evidence type="ECO:0000256" key="4">
    <source>
        <dbReference type="ARBA" id="ARBA00030169"/>
    </source>
</evidence>
<comment type="cofactor">
    <cofactor evidence="5">
        <name>Mg(2+)</name>
        <dbReference type="ChEBI" id="CHEBI:18420"/>
    </cofactor>
</comment>
<evidence type="ECO:0000256" key="1">
    <source>
        <dbReference type="ARBA" id="ARBA00001968"/>
    </source>
</evidence>
<comment type="cofactor">
    <cofactor evidence="1">
        <name>a divalent metal cation</name>
        <dbReference type="ChEBI" id="CHEBI:60240"/>
    </cofactor>
</comment>
<feature type="binding site" evidence="5">
    <location>
        <position position="147"/>
    </location>
    <ligand>
        <name>Mg(2+)</name>
        <dbReference type="ChEBI" id="CHEBI:18420"/>
    </ligand>
</feature>
<dbReference type="AlphaFoldDB" id="A0A5E4ZCB5"/>
<keyword evidence="5" id="KW-0479">Metal-binding</keyword>
<evidence type="ECO:0000256" key="2">
    <source>
        <dbReference type="ARBA" id="ARBA00016549"/>
    </source>
</evidence>
<feature type="binding site" evidence="5">
    <location>
        <position position="146"/>
    </location>
    <ligand>
        <name>substrate</name>
    </ligand>
</feature>
<dbReference type="RefSeq" id="WP_150686640.1">
    <property type="nucleotide sequence ID" value="NZ_CABPSI010000008.1"/>
</dbReference>
<evidence type="ECO:0000313" key="6">
    <source>
        <dbReference type="EMBL" id="VVE58666.1"/>
    </source>
</evidence>
<dbReference type="Proteomes" id="UP000333828">
    <property type="component" value="Unassembled WGS sequence"/>
</dbReference>
<accession>A0A5E4ZCB5</accession>
<keyword evidence="5" id="KW-0460">Magnesium</keyword>
<dbReference type="InterPro" id="IPR036704">
    <property type="entry name" value="RraA/RraA-like_sf"/>
</dbReference>
<dbReference type="InterPro" id="IPR005493">
    <property type="entry name" value="RraA/RraA-like"/>
</dbReference>
<reference evidence="6 7" key="1">
    <citation type="submission" date="2019-08" db="EMBL/GenBank/DDBJ databases">
        <authorList>
            <person name="Peeters C."/>
        </authorList>
    </citation>
    <scope>NUCLEOTIDE SEQUENCE [LARGE SCALE GENOMIC DNA]</scope>
    <source>
        <strain evidence="6 7">LMG 31115</strain>
    </source>
</reference>
<evidence type="ECO:0000256" key="3">
    <source>
        <dbReference type="ARBA" id="ARBA00029596"/>
    </source>
</evidence>